<protein>
    <submittedName>
        <fullName evidence="2">Uncharacterized protein</fullName>
    </submittedName>
</protein>
<dbReference type="EMBL" id="SRLO01000071">
    <property type="protein sequence ID" value="TNN78669.1"/>
    <property type="molecule type" value="Genomic_DNA"/>
</dbReference>
<gene>
    <name evidence="2" type="ORF">EYF80_011073</name>
</gene>
<keyword evidence="3" id="KW-1185">Reference proteome</keyword>
<reference evidence="2 3" key="1">
    <citation type="submission" date="2019-03" db="EMBL/GenBank/DDBJ databases">
        <title>First draft genome of Liparis tanakae, snailfish: a comprehensive survey of snailfish specific genes.</title>
        <authorList>
            <person name="Kim W."/>
            <person name="Song I."/>
            <person name="Jeong J.-H."/>
            <person name="Kim D."/>
            <person name="Kim S."/>
            <person name="Ryu S."/>
            <person name="Song J.Y."/>
            <person name="Lee S.K."/>
        </authorList>
    </citation>
    <scope>NUCLEOTIDE SEQUENCE [LARGE SCALE GENOMIC DNA]</scope>
    <source>
        <tissue evidence="2">Muscle</tissue>
    </source>
</reference>
<dbReference type="Proteomes" id="UP000314294">
    <property type="component" value="Unassembled WGS sequence"/>
</dbReference>
<name>A0A4Z2IKX6_9TELE</name>
<feature type="region of interest" description="Disordered" evidence="1">
    <location>
        <begin position="64"/>
        <end position="93"/>
    </location>
</feature>
<dbReference type="AlphaFoldDB" id="A0A4Z2IKX6"/>
<organism evidence="2 3">
    <name type="scientific">Liparis tanakae</name>
    <name type="common">Tanaka's snailfish</name>
    <dbReference type="NCBI Taxonomy" id="230148"/>
    <lineage>
        <taxon>Eukaryota</taxon>
        <taxon>Metazoa</taxon>
        <taxon>Chordata</taxon>
        <taxon>Craniata</taxon>
        <taxon>Vertebrata</taxon>
        <taxon>Euteleostomi</taxon>
        <taxon>Actinopterygii</taxon>
        <taxon>Neopterygii</taxon>
        <taxon>Teleostei</taxon>
        <taxon>Neoteleostei</taxon>
        <taxon>Acanthomorphata</taxon>
        <taxon>Eupercaria</taxon>
        <taxon>Perciformes</taxon>
        <taxon>Cottioidei</taxon>
        <taxon>Cottales</taxon>
        <taxon>Liparidae</taxon>
        <taxon>Liparis</taxon>
    </lineage>
</organism>
<sequence length="93" mass="10453">MEKPQETCSKEVGQKVVPAPLLTDQRLPGDEETRVKTVGFLVALQAEDDTKLVTPWTTHLPFTLQFRGPPESPWTQRKQAKPSEDNKDTLSAH</sequence>
<feature type="compositionally biased region" description="Basic and acidic residues" evidence="1">
    <location>
        <begin position="81"/>
        <end position="93"/>
    </location>
</feature>
<evidence type="ECO:0000313" key="3">
    <source>
        <dbReference type="Proteomes" id="UP000314294"/>
    </source>
</evidence>
<evidence type="ECO:0000256" key="1">
    <source>
        <dbReference type="SAM" id="MobiDB-lite"/>
    </source>
</evidence>
<evidence type="ECO:0000313" key="2">
    <source>
        <dbReference type="EMBL" id="TNN78669.1"/>
    </source>
</evidence>
<comment type="caution">
    <text evidence="2">The sequence shown here is derived from an EMBL/GenBank/DDBJ whole genome shotgun (WGS) entry which is preliminary data.</text>
</comment>
<accession>A0A4Z2IKX6</accession>
<proteinExistence type="predicted"/>